<keyword evidence="2" id="KW-1185">Reference proteome</keyword>
<proteinExistence type="predicted"/>
<accession>A0A851HCT0</accession>
<name>A0A851HCT0_9MOLU</name>
<reference evidence="1 2" key="1">
    <citation type="submission" date="2020-06" db="EMBL/GenBank/DDBJ databases">
        <title>Draft genome sequence of Candidatus Phytoplasma pruni (X-disease group, subgroup 16SrIII-B) strain ChTDIII from Argentina.</title>
        <authorList>
            <person name="Fernandez F.D."/>
            <person name="Zuebert C."/>
            <person name="Huettel B."/>
            <person name="Kube M."/>
            <person name="Conci L.R."/>
        </authorList>
    </citation>
    <scope>NUCLEOTIDE SEQUENCE [LARGE SCALE GENOMIC DNA]</scope>
    <source>
        <strain evidence="1 2">ChTDIII</strain>
    </source>
</reference>
<evidence type="ECO:0000313" key="2">
    <source>
        <dbReference type="Proteomes" id="UP000568109"/>
    </source>
</evidence>
<comment type="caution">
    <text evidence="1">The sequence shown here is derived from an EMBL/GenBank/DDBJ whole genome shotgun (WGS) entry which is preliminary data.</text>
</comment>
<gene>
    <name evidence="1" type="ORF">HR065_02145</name>
</gene>
<organism evidence="1 2">
    <name type="scientific">Candidatus Phytoplasma pruni</name>
    <dbReference type="NCBI Taxonomy" id="479893"/>
    <lineage>
        <taxon>Bacteria</taxon>
        <taxon>Bacillati</taxon>
        <taxon>Mycoplasmatota</taxon>
        <taxon>Mollicutes</taxon>
        <taxon>Acholeplasmatales</taxon>
        <taxon>Acholeplasmataceae</taxon>
        <taxon>Candidatus Phytoplasma</taxon>
        <taxon>16SrIII (X-disease group)</taxon>
    </lineage>
</organism>
<dbReference type="EMBL" id="JABUOH010000048">
    <property type="protein sequence ID" value="NWN45875.1"/>
    <property type="molecule type" value="Genomic_DNA"/>
</dbReference>
<dbReference type="Proteomes" id="UP000568109">
    <property type="component" value="Unassembled WGS sequence"/>
</dbReference>
<protein>
    <submittedName>
        <fullName evidence="1">Uncharacterized protein</fullName>
    </submittedName>
</protein>
<dbReference type="RefSeq" id="WP_178734261.1">
    <property type="nucleotide sequence ID" value="NZ_JABUOH010000048.1"/>
</dbReference>
<sequence>MMKKQKKNKNPYENTHESLKKLLYHPHRTPLTTQLANLSEYLTLQTETPSERSMTISQNADSLIHQLYTLSNRVKLERDQHYEQLKDEHEYEPEELDDNGWPFEEIEPWDDEYEKAVVLLEDCTSTPCSKGSLHVNLNFLTDLLPARMDELNLPIETAAILASTKQLIALLHLYENEIQTLREEYDENNQ</sequence>
<evidence type="ECO:0000313" key="1">
    <source>
        <dbReference type="EMBL" id="NWN45875.1"/>
    </source>
</evidence>
<dbReference type="AlphaFoldDB" id="A0A851HCT0"/>